<evidence type="ECO:0000259" key="1">
    <source>
        <dbReference type="Pfam" id="PF20236"/>
    </source>
</evidence>
<reference evidence="2 3" key="1">
    <citation type="journal article" date="2020" name="ISME J.">
        <title>Uncovering the hidden diversity of litter-decomposition mechanisms in mushroom-forming fungi.</title>
        <authorList>
            <person name="Floudas D."/>
            <person name="Bentzer J."/>
            <person name="Ahren D."/>
            <person name="Johansson T."/>
            <person name="Persson P."/>
            <person name="Tunlid A."/>
        </authorList>
    </citation>
    <scope>NUCLEOTIDE SEQUENCE [LARGE SCALE GENOMIC DNA]</scope>
    <source>
        <strain evidence="2 3">CBS 175.51</strain>
    </source>
</reference>
<feature type="domain" description="DUF6593" evidence="1">
    <location>
        <begin position="29"/>
        <end position="191"/>
    </location>
</feature>
<accession>A0A8H5FGZ9</accession>
<proteinExistence type="predicted"/>
<dbReference type="Pfam" id="PF20236">
    <property type="entry name" value="DUF6593"/>
    <property type="match status" value="1"/>
</dbReference>
<dbReference type="Proteomes" id="UP000541558">
    <property type="component" value="Unassembled WGS sequence"/>
</dbReference>
<dbReference type="InterPro" id="IPR046528">
    <property type="entry name" value="DUF6593"/>
</dbReference>
<sequence length="216" mass="24339">MSSWNPAFPFSSTMTTSCKDVVSLIFEPDNPCNSIISDASTYEHLYTVRTIHGKDAITKLTSAESGTELGRWRWREVRSDILTLRGLQPRSSSVWLRKSILPFTHTASFKDFQGRKFKWKNNAPGLSLELYAESDPNNPVAVWKKSCRVKATERETNDEFYTPATLTVTGTGLEILDLVVISFCMLEKSRRFAENGTRTKEGALLAYPNCTPKARS</sequence>
<comment type="caution">
    <text evidence="2">The sequence shown here is derived from an EMBL/GenBank/DDBJ whole genome shotgun (WGS) entry which is preliminary data.</text>
</comment>
<dbReference type="AlphaFoldDB" id="A0A8H5FGZ9"/>
<dbReference type="OrthoDB" id="3256331at2759"/>
<organism evidence="2 3">
    <name type="scientific">Ephemerocybe angulata</name>
    <dbReference type="NCBI Taxonomy" id="980116"/>
    <lineage>
        <taxon>Eukaryota</taxon>
        <taxon>Fungi</taxon>
        <taxon>Dikarya</taxon>
        <taxon>Basidiomycota</taxon>
        <taxon>Agaricomycotina</taxon>
        <taxon>Agaricomycetes</taxon>
        <taxon>Agaricomycetidae</taxon>
        <taxon>Agaricales</taxon>
        <taxon>Agaricineae</taxon>
        <taxon>Psathyrellaceae</taxon>
        <taxon>Ephemerocybe</taxon>
    </lineage>
</organism>
<evidence type="ECO:0000313" key="3">
    <source>
        <dbReference type="Proteomes" id="UP000541558"/>
    </source>
</evidence>
<protein>
    <recommendedName>
        <fullName evidence="1">DUF6593 domain-containing protein</fullName>
    </recommendedName>
</protein>
<gene>
    <name evidence="2" type="ORF">D9611_006519</name>
</gene>
<evidence type="ECO:0000313" key="2">
    <source>
        <dbReference type="EMBL" id="KAF5336416.1"/>
    </source>
</evidence>
<keyword evidence="3" id="KW-1185">Reference proteome</keyword>
<name>A0A8H5FGZ9_9AGAR</name>
<dbReference type="EMBL" id="JAACJK010000058">
    <property type="protein sequence ID" value="KAF5336416.1"/>
    <property type="molecule type" value="Genomic_DNA"/>
</dbReference>